<dbReference type="Proteomes" id="UP000321947">
    <property type="component" value="Unassembled WGS sequence"/>
</dbReference>
<evidence type="ECO:0000313" key="1">
    <source>
        <dbReference type="EMBL" id="TYK13817.1"/>
    </source>
</evidence>
<accession>A0A5D3CPI5</accession>
<name>A0A5D3CPI5_CUCMM</name>
<protein>
    <submittedName>
        <fullName evidence="1">DUF4283 domain protein</fullName>
    </submittedName>
</protein>
<gene>
    <name evidence="1" type="ORF">E5676_scaffold488G00800</name>
</gene>
<sequence>MKLIPSYGDWLSFRGIPIHVWTYDTFVKIRNVCGGFTAKETIEMTDLLEAKIKVHYNYSGFIPAFIRINDQKGKFFTVQTYSPISGKWLMERGVKIHGSFKRQAAIQFDEFNSKCE</sequence>
<comment type="caution">
    <text evidence="1">The sequence shown here is derived from an EMBL/GenBank/DDBJ whole genome shotgun (WGS) entry which is preliminary data.</text>
</comment>
<proteinExistence type="predicted"/>
<dbReference type="EMBL" id="SSTD01009754">
    <property type="protein sequence ID" value="TYK13817.1"/>
    <property type="molecule type" value="Genomic_DNA"/>
</dbReference>
<reference evidence="1 2" key="1">
    <citation type="submission" date="2019-08" db="EMBL/GenBank/DDBJ databases">
        <title>Draft genome sequences of two oriental melons (Cucumis melo L. var makuwa).</title>
        <authorList>
            <person name="Kwon S.-Y."/>
        </authorList>
    </citation>
    <scope>NUCLEOTIDE SEQUENCE [LARGE SCALE GENOMIC DNA]</scope>
    <source>
        <strain evidence="2">cv. Chang Bougi</strain>
        <tissue evidence="1">Leaf</tissue>
    </source>
</reference>
<evidence type="ECO:0000313" key="2">
    <source>
        <dbReference type="Proteomes" id="UP000321947"/>
    </source>
</evidence>
<dbReference type="AlphaFoldDB" id="A0A5D3CPI5"/>
<organism evidence="1 2">
    <name type="scientific">Cucumis melo var. makuwa</name>
    <name type="common">Oriental melon</name>
    <dbReference type="NCBI Taxonomy" id="1194695"/>
    <lineage>
        <taxon>Eukaryota</taxon>
        <taxon>Viridiplantae</taxon>
        <taxon>Streptophyta</taxon>
        <taxon>Embryophyta</taxon>
        <taxon>Tracheophyta</taxon>
        <taxon>Spermatophyta</taxon>
        <taxon>Magnoliopsida</taxon>
        <taxon>eudicotyledons</taxon>
        <taxon>Gunneridae</taxon>
        <taxon>Pentapetalae</taxon>
        <taxon>rosids</taxon>
        <taxon>fabids</taxon>
        <taxon>Cucurbitales</taxon>
        <taxon>Cucurbitaceae</taxon>
        <taxon>Benincaseae</taxon>
        <taxon>Cucumis</taxon>
    </lineage>
</organism>